<evidence type="ECO:0000259" key="7">
    <source>
        <dbReference type="PROSITE" id="PS50011"/>
    </source>
</evidence>
<dbReference type="SUPFAM" id="SSF56112">
    <property type="entry name" value="Protein kinase-like (PK-like)"/>
    <property type="match status" value="1"/>
</dbReference>
<dbReference type="InterPro" id="IPR011990">
    <property type="entry name" value="TPR-like_helical_dom_sf"/>
</dbReference>
<dbReference type="Gene3D" id="1.10.510.10">
    <property type="entry name" value="Transferase(Phosphotransferase) domain 1"/>
    <property type="match status" value="1"/>
</dbReference>
<dbReference type="CDD" id="cd14014">
    <property type="entry name" value="STKc_PknB_like"/>
    <property type="match status" value="1"/>
</dbReference>
<evidence type="ECO:0000256" key="6">
    <source>
        <dbReference type="SAM" id="MobiDB-lite"/>
    </source>
</evidence>
<dbReference type="Gene3D" id="3.30.200.20">
    <property type="entry name" value="Phosphorylase Kinase, domain 1"/>
    <property type="match status" value="1"/>
</dbReference>
<evidence type="ECO:0000256" key="2">
    <source>
        <dbReference type="ARBA" id="ARBA00022741"/>
    </source>
</evidence>
<feature type="binding site" evidence="5">
    <location>
        <position position="122"/>
    </location>
    <ligand>
        <name>ATP</name>
        <dbReference type="ChEBI" id="CHEBI:30616"/>
    </ligand>
</feature>
<evidence type="ECO:0000256" key="1">
    <source>
        <dbReference type="ARBA" id="ARBA00022679"/>
    </source>
</evidence>
<keyword evidence="4 5" id="KW-0067">ATP-binding</keyword>
<dbReference type="PROSITE" id="PS50011">
    <property type="entry name" value="PROTEIN_KINASE_DOM"/>
    <property type="match status" value="1"/>
</dbReference>
<organism evidence="8 9">
    <name type="scientific">Chloracidobacterium validum</name>
    <dbReference type="NCBI Taxonomy" id="2821543"/>
    <lineage>
        <taxon>Bacteria</taxon>
        <taxon>Pseudomonadati</taxon>
        <taxon>Acidobacteriota</taxon>
        <taxon>Terriglobia</taxon>
        <taxon>Terriglobales</taxon>
        <taxon>Acidobacteriaceae</taxon>
        <taxon>Chloracidobacterium</taxon>
    </lineage>
</organism>
<evidence type="ECO:0000313" key="9">
    <source>
        <dbReference type="Proteomes" id="UP000676506"/>
    </source>
</evidence>
<dbReference type="PANTHER" id="PTHR43289:SF34">
    <property type="entry name" value="SERINE_THREONINE-PROTEIN KINASE YBDM-RELATED"/>
    <property type="match status" value="1"/>
</dbReference>
<sequence length="972" mass="108929">MATDLSNDRWMQVNEILQQAIDLDPPARRPFIIHACGDRPSLCREVLALLDAYESDEAGWHFSDSPLFGYALRALASRQAASWIGAKVGDYRIVRELGVGGMGTVYLGVRDDAAFEKEVAIKIGHQFASNRDFLQRRLQQERAILARLEHPNIARLLDGGTTDNGLPFFVMEYVPGIPLTTYGEQRRLTLRQRLEMFQSVCAAIHYAHQNLVIHRDLKPGNILVTDDGVPKLIDFGIAKLLDEQAQASELHTATVQRAMTLPYASPEQVRGEPVTTVSDVYSLGVVLYELLTGCLPFQTTEGAPSLEYLIQHAEPLPPSVAARKPAPPRKQATDAPPETQATEDRMARSRELAGDLDAIILRAMHKDPTARYASAEQFSSDIERYLQGWPVLARGASARYRLRKFLRRHRVTVALSLASIVALAGATTVSLRQAHLARQAQVRAERQFQETWQLARSNVFELHDAIQRLPGSTGARGLLVEQTLGYLDRLSRESGTDAMFHRELGRAYIRVGEVQGRPYTANLGDVNGALKSYQTGLMWLERACQAHPTQVECQRELSIGHERIAELMMYRLGNFPVARHHLDRAQALCETLTKAQPSDPEIRYLRATLSIAWGDWYHMQSDLSAALGWFEQARQQLERLVADMPAAVAYRRTFAGALQRKVYCLMSLGRQAENSGFASEAQMVYARALPLHRQALALRRSLATTNPVPVECRRSVLDSLVDEADLAGRLKQYPTARIQFEEVFKQFQALVTEDTTNRELLFDMASLLSRFSMLEEAAGRPDLALVQWQRIETCLQKIQAAGCSGREVDNLSLSVPSNFIRLAVPCRRPSLARAAARRLEAELVKLPDDTQRAHYRYVLLMAYQYLGEKRAAEAVKSSLMQWLARAETDPVSSATLYAAAEIYLDKQALGLTNPPKLLALARRFRAQEGTESLNHKPLLIQALIRTGNTAEASQHRQAYLNMLKKLFQDSHL</sequence>
<dbReference type="PROSITE" id="PS00107">
    <property type="entry name" value="PROTEIN_KINASE_ATP"/>
    <property type="match status" value="1"/>
</dbReference>
<keyword evidence="3 8" id="KW-0418">Kinase</keyword>
<gene>
    <name evidence="8" type="ORF">J8C06_14895</name>
</gene>
<evidence type="ECO:0000313" key="8">
    <source>
        <dbReference type="EMBL" id="QUW04318.1"/>
    </source>
</evidence>
<dbReference type="SUPFAM" id="SSF48452">
    <property type="entry name" value="TPR-like"/>
    <property type="match status" value="1"/>
</dbReference>
<protein>
    <submittedName>
        <fullName evidence="8">Serine/threonine protein kinase</fullName>
    </submittedName>
</protein>
<dbReference type="PANTHER" id="PTHR43289">
    <property type="entry name" value="MITOGEN-ACTIVATED PROTEIN KINASE KINASE KINASE 20-RELATED"/>
    <property type="match status" value="1"/>
</dbReference>
<dbReference type="EMBL" id="CP072649">
    <property type="protein sequence ID" value="QUW04318.1"/>
    <property type="molecule type" value="Genomic_DNA"/>
</dbReference>
<feature type="domain" description="Protein kinase" evidence="7">
    <location>
        <begin position="91"/>
        <end position="386"/>
    </location>
</feature>
<dbReference type="Pfam" id="PF00069">
    <property type="entry name" value="Pkinase"/>
    <property type="match status" value="1"/>
</dbReference>
<keyword evidence="1" id="KW-0808">Transferase</keyword>
<keyword evidence="2 5" id="KW-0547">Nucleotide-binding</keyword>
<dbReference type="RefSeq" id="WP_211430207.1">
    <property type="nucleotide sequence ID" value="NZ_CP072649.1"/>
</dbReference>
<keyword evidence="8" id="KW-0723">Serine/threonine-protein kinase</keyword>
<dbReference type="InterPro" id="IPR000719">
    <property type="entry name" value="Prot_kinase_dom"/>
</dbReference>
<dbReference type="InterPro" id="IPR008271">
    <property type="entry name" value="Ser/Thr_kinase_AS"/>
</dbReference>
<dbReference type="InterPro" id="IPR011009">
    <property type="entry name" value="Kinase-like_dom_sf"/>
</dbReference>
<proteinExistence type="predicted"/>
<evidence type="ECO:0000256" key="3">
    <source>
        <dbReference type="ARBA" id="ARBA00022777"/>
    </source>
</evidence>
<dbReference type="SMART" id="SM00220">
    <property type="entry name" value="S_TKc"/>
    <property type="match status" value="1"/>
</dbReference>
<accession>A0ABX8BFC0</accession>
<evidence type="ECO:0000256" key="4">
    <source>
        <dbReference type="ARBA" id="ARBA00022840"/>
    </source>
</evidence>
<keyword evidence="9" id="KW-1185">Reference proteome</keyword>
<dbReference type="GO" id="GO:0004674">
    <property type="term" value="F:protein serine/threonine kinase activity"/>
    <property type="evidence" value="ECO:0007669"/>
    <property type="project" value="UniProtKB-KW"/>
</dbReference>
<dbReference type="PROSITE" id="PS00108">
    <property type="entry name" value="PROTEIN_KINASE_ST"/>
    <property type="match status" value="1"/>
</dbReference>
<name>A0ABX8BFC0_9BACT</name>
<evidence type="ECO:0000256" key="5">
    <source>
        <dbReference type="PROSITE-ProRule" id="PRU10141"/>
    </source>
</evidence>
<feature type="region of interest" description="Disordered" evidence="6">
    <location>
        <begin position="318"/>
        <end position="346"/>
    </location>
</feature>
<reference evidence="8 9" key="1">
    <citation type="submission" date="2021-03" db="EMBL/GenBank/DDBJ databases">
        <title>Genomic and phenotypic characterization of Chloracidobacterium isolates provides evidence for multiple species.</title>
        <authorList>
            <person name="Saini M.K."/>
            <person name="Costas A.M.G."/>
            <person name="Tank M."/>
            <person name="Bryant D.A."/>
        </authorList>
    </citation>
    <scope>NUCLEOTIDE SEQUENCE [LARGE SCALE GENOMIC DNA]</scope>
    <source>
        <strain evidence="8 9">BV2-C</strain>
    </source>
</reference>
<dbReference type="Proteomes" id="UP000676506">
    <property type="component" value="Chromosome 2"/>
</dbReference>
<dbReference type="Gene3D" id="1.25.40.10">
    <property type="entry name" value="Tetratricopeptide repeat domain"/>
    <property type="match status" value="1"/>
</dbReference>
<dbReference type="InterPro" id="IPR017441">
    <property type="entry name" value="Protein_kinase_ATP_BS"/>
</dbReference>